<protein>
    <submittedName>
        <fullName evidence="2">Putative cytoplasmic protein</fullName>
    </submittedName>
</protein>
<evidence type="ECO:0000313" key="2">
    <source>
        <dbReference type="EMBL" id="ADC52802.1"/>
    </source>
</evidence>
<feature type="compositionally biased region" description="Polar residues" evidence="1">
    <location>
        <begin position="30"/>
        <end position="41"/>
    </location>
</feature>
<feature type="region of interest" description="Disordered" evidence="1">
    <location>
        <begin position="147"/>
        <end position="185"/>
    </location>
</feature>
<reference evidence="2" key="1">
    <citation type="journal article" date="2010" name="Environ. Microbiol.">
        <title>Coevolution of antibiotic production and counter-resistance in soil bacteria.</title>
        <authorList>
            <person name="Laskaris P."/>
            <person name="Tolba S."/>
            <person name="Calvo-Bado L."/>
            <person name="Wellington L."/>
        </authorList>
    </citation>
    <scope>NUCLEOTIDE SEQUENCE</scope>
    <source>
        <strain evidence="2">CR50</strain>
    </source>
</reference>
<feature type="region of interest" description="Disordered" evidence="1">
    <location>
        <begin position="26"/>
        <end position="70"/>
    </location>
</feature>
<organism evidence="2">
    <name type="scientific">Streptomyces platensis</name>
    <dbReference type="NCBI Taxonomy" id="58346"/>
    <lineage>
        <taxon>Bacteria</taxon>
        <taxon>Bacillati</taxon>
        <taxon>Actinomycetota</taxon>
        <taxon>Actinomycetes</taxon>
        <taxon>Kitasatosporales</taxon>
        <taxon>Streptomycetaceae</taxon>
        <taxon>Streptomyces</taxon>
    </lineage>
</organism>
<dbReference type="EMBL" id="GU384160">
    <property type="protein sequence ID" value="ADC52802.1"/>
    <property type="molecule type" value="Genomic_DNA"/>
</dbReference>
<sequence>MVRHFRHAAVGTVSWQVDQPYRARHVGRTGQPQHGLGSQTRAAGDKQPVPPPLSLRDAAQPDPRPRPAILTLRPHVTSPFLTRTCALAHLRTCALAHLRTCALAHLRTSDPCNQNPDALPPAGPSNHSDSPATAQLAAAPALLRVRQEAMSGSRPRAVRRWPRSRADGRAGSDAGAVGCPSATPG</sequence>
<name>D3Y138_STRPT</name>
<dbReference type="AlphaFoldDB" id="D3Y138"/>
<proteinExistence type="predicted"/>
<accession>D3Y138</accession>
<feature type="region of interest" description="Disordered" evidence="1">
    <location>
        <begin position="112"/>
        <end position="133"/>
    </location>
</feature>
<evidence type="ECO:0000256" key="1">
    <source>
        <dbReference type="SAM" id="MobiDB-lite"/>
    </source>
</evidence>